<dbReference type="Gramene" id="TraesCS7B02G043500.1">
    <property type="protein sequence ID" value="TraesCS7B02G043500.1.cds1"/>
    <property type="gene ID" value="TraesCS7B02G043500"/>
</dbReference>
<proteinExistence type="predicted"/>
<evidence type="ECO:0000313" key="2">
    <source>
        <dbReference type="EnsemblPlants" id="TraesCS7B02G043500.1.cds1"/>
    </source>
</evidence>
<dbReference type="Gramene" id="TraesCAD_scaffold_024701_01G000100.1">
    <property type="protein sequence ID" value="TraesCAD_scaffold_024701_01G000100.1"/>
    <property type="gene ID" value="TraesCAD_scaffold_024701_01G000100"/>
</dbReference>
<feature type="region of interest" description="Disordered" evidence="1">
    <location>
        <begin position="110"/>
        <end position="145"/>
    </location>
</feature>
<feature type="compositionally biased region" description="Basic and acidic residues" evidence="1">
    <location>
        <begin position="118"/>
        <end position="127"/>
    </location>
</feature>
<accession>A0A3B6SE28</accession>
<dbReference type="PANTHER" id="PTHR32133:SF394">
    <property type="entry name" value="F-BOX DOMAIN-CONTAINING PROTEIN"/>
    <property type="match status" value="1"/>
</dbReference>
<dbReference type="InterPro" id="IPR036047">
    <property type="entry name" value="F-box-like_dom_sf"/>
</dbReference>
<evidence type="ECO:0000313" key="3">
    <source>
        <dbReference type="Proteomes" id="UP000019116"/>
    </source>
</evidence>
<dbReference type="EnsemblPlants" id="TraesCS7B02G043500.1">
    <property type="protein sequence ID" value="TraesCS7B02G043500.1.cds1"/>
    <property type="gene ID" value="TraesCS7B02G043500"/>
</dbReference>
<evidence type="ECO:0000256" key="1">
    <source>
        <dbReference type="SAM" id="MobiDB-lite"/>
    </source>
</evidence>
<evidence type="ECO:0008006" key="4">
    <source>
        <dbReference type="Google" id="ProtNLM"/>
    </source>
</evidence>
<dbReference type="Gramene" id="TraesCS7B03G0115000.1">
    <property type="protein sequence ID" value="TraesCS7B03G0115000.1.CDS1"/>
    <property type="gene ID" value="TraesCS7B03G0115000"/>
</dbReference>
<dbReference type="SUPFAM" id="SSF81383">
    <property type="entry name" value="F-box domain"/>
    <property type="match status" value="1"/>
</dbReference>
<name>A0A3B6SE28_WHEAT</name>
<sequence>MAPLVRELWEMEELVEEILIRILPEEPAVLIRASLACKPWCRLLSGNGFRSRYLTLHRTPPILGFLQSWEDTVERFVPTTNFCPRNPDRRESLVMDCHHGRVLLECDWDEAEDEKENEGEKAGKEEEEKQDDAEEEGDLDVEEEEGTLKMVVWDPVSGSRTKLRGLDIFDPDINGSSYRGTVLCALDGCNHAACNLGPFFVVFISLDEQDEDDEIQDDNYI</sequence>
<dbReference type="AlphaFoldDB" id="A0A3B6SE28"/>
<protein>
    <recommendedName>
        <fullName evidence="4">F-box domain-containing protein</fullName>
    </recommendedName>
</protein>
<reference evidence="2" key="1">
    <citation type="submission" date="2018-08" db="EMBL/GenBank/DDBJ databases">
        <authorList>
            <person name="Rossello M."/>
        </authorList>
    </citation>
    <scope>NUCLEOTIDE SEQUENCE [LARGE SCALE GENOMIC DNA]</scope>
    <source>
        <strain evidence="2">cv. Chinese Spring</strain>
    </source>
</reference>
<reference evidence="2" key="2">
    <citation type="submission" date="2018-10" db="UniProtKB">
        <authorList>
            <consortium name="EnsemblPlants"/>
        </authorList>
    </citation>
    <scope>IDENTIFICATION</scope>
</reference>
<keyword evidence="3" id="KW-1185">Reference proteome</keyword>
<dbReference type="Proteomes" id="UP000019116">
    <property type="component" value="Chromosome 7B"/>
</dbReference>
<feature type="compositionally biased region" description="Acidic residues" evidence="1">
    <location>
        <begin position="128"/>
        <end position="145"/>
    </location>
</feature>
<dbReference type="PANTHER" id="PTHR32133">
    <property type="entry name" value="OS07G0120400 PROTEIN"/>
    <property type="match status" value="1"/>
</dbReference>
<organism evidence="2">
    <name type="scientific">Triticum aestivum</name>
    <name type="common">Wheat</name>
    <dbReference type="NCBI Taxonomy" id="4565"/>
    <lineage>
        <taxon>Eukaryota</taxon>
        <taxon>Viridiplantae</taxon>
        <taxon>Streptophyta</taxon>
        <taxon>Embryophyta</taxon>
        <taxon>Tracheophyta</taxon>
        <taxon>Spermatophyta</taxon>
        <taxon>Magnoliopsida</taxon>
        <taxon>Liliopsida</taxon>
        <taxon>Poales</taxon>
        <taxon>Poaceae</taxon>
        <taxon>BOP clade</taxon>
        <taxon>Pooideae</taxon>
        <taxon>Triticodae</taxon>
        <taxon>Triticeae</taxon>
        <taxon>Triticinae</taxon>
        <taxon>Triticum</taxon>
    </lineage>
</organism>